<dbReference type="AlphaFoldDB" id="A0A812W2V8"/>
<dbReference type="Proteomes" id="UP000601435">
    <property type="component" value="Unassembled WGS sequence"/>
</dbReference>
<proteinExistence type="predicted"/>
<keyword evidence="2" id="KW-1185">Reference proteome</keyword>
<evidence type="ECO:0000313" key="2">
    <source>
        <dbReference type="Proteomes" id="UP000601435"/>
    </source>
</evidence>
<gene>
    <name evidence="1" type="ORF">SNEC2469_LOCUS18932</name>
</gene>
<accession>A0A812W2V8</accession>
<name>A0A812W2V8_9DINO</name>
<sequence length="93" mass="10223">VWLRNRGRVLWGCFALVAVWGVGSLLKSSEALMQYQTAKTALTGAHRSNIGRMAVAGLLLIMDICIVTQDLDFPHFENSVELKMLGTNIAFEG</sequence>
<protein>
    <submittedName>
        <fullName evidence="1">Uncharacterized protein</fullName>
    </submittedName>
</protein>
<reference evidence="1" key="1">
    <citation type="submission" date="2021-02" db="EMBL/GenBank/DDBJ databases">
        <authorList>
            <person name="Dougan E. K."/>
            <person name="Rhodes N."/>
            <person name="Thang M."/>
            <person name="Chan C."/>
        </authorList>
    </citation>
    <scope>NUCLEOTIDE SEQUENCE</scope>
</reference>
<feature type="non-terminal residue" evidence="1">
    <location>
        <position position="1"/>
    </location>
</feature>
<dbReference type="OrthoDB" id="419441at2759"/>
<dbReference type="Pfam" id="PF15113">
    <property type="entry name" value="TMEM117"/>
    <property type="match status" value="1"/>
</dbReference>
<dbReference type="InterPro" id="IPR029370">
    <property type="entry name" value="TMEM117"/>
</dbReference>
<comment type="caution">
    <text evidence="1">The sequence shown here is derived from an EMBL/GenBank/DDBJ whole genome shotgun (WGS) entry which is preliminary data.</text>
</comment>
<feature type="non-terminal residue" evidence="1">
    <location>
        <position position="93"/>
    </location>
</feature>
<evidence type="ECO:0000313" key="1">
    <source>
        <dbReference type="EMBL" id="CAE7664035.1"/>
    </source>
</evidence>
<organism evidence="1 2">
    <name type="scientific">Symbiodinium necroappetens</name>
    <dbReference type="NCBI Taxonomy" id="1628268"/>
    <lineage>
        <taxon>Eukaryota</taxon>
        <taxon>Sar</taxon>
        <taxon>Alveolata</taxon>
        <taxon>Dinophyceae</taxon>
        <taxon>Suessiales</taxon>
        <taxon>Symbiodiniaceae</taxon>
        <taxon>Symbiodinium</taxon>
    </lineage>
</organism>
<dbReference type="EMBL" id="CAJNJA010032135">
    <property type="protein sequence ID" value="CAE7664035.1"/>
    <property type="molecule type" value="Genomic_DNA"/>
</dbReference>